<reference evidence="11" key="1">
    <citation type="submission" date="2022-10" db="EMBL/GenBank/DDBJ databases">
        <title>Determination and structural analysis of whole genome sequence of Sarocladium strictum F4-1.</title>
        <authorList>
            <person name="Hu L."/>
            <person name="Jiang Y."/>
        </authorList>
    </citation>
    <scope>NUCLEOTIDE SEQUENCE</scope>
    <source>
        <strain evidence="11">F4-1</strain>
    </source>
</reference>
<dbReference type="InterPro" id="IPR011701">
    <property type="entry name" value="MFS"/>
</dbReference>
<keyword evidence="6 9" id="KW-0472">Membrane</keyword>
<feature type="transmembrane region" description="Helical" evidence="9">
    <location>
        <begin position="384"/>
        <end position="406"/>
    </location>
</feature>
<dbReference type="FunFam" id="1.20.1250.20:FF:000065">
    <property type="entry name" value="Putative MFS pantothenate transporter"/>
    <property type="match status" value="1"/>
</dbReference>
<feature type="compositionally biased region" description="Basic and acidic residues" evidence="8">
    <location>
        <begin position="14"/>
        <end position="28"/>
    </location>
</feature>
<feature type="transmembrane region" description="Helical" evidence="9">
    <location>
        <begin position="292"/>
        <end position="312"/>
    </location>
</feature>
<feature type="transmembrane region" description="Helical" evidence="9">
    <location>
        <begin position="332"/>
        <end position="351"/>
    </location>
</feature>
<keyword evidence="12" id="KW-1185">Reference proteome</keyword>
<evidence type="ECO:0000256" key="3">
    <source>
        <dbReference type="ARBA" id="ARBA00022475"/>
    </source>
</evidence>
<dbReference type="AlphaFoldDB" id="A0AA39L404"/>
<evidence type="ECO:0000259" key="10">
    <source>
        <dbReference type="PROSITE" id="PS50850"/>
    </source>
</evidence>
<keyword evidence="5 9" id="KW-1133">Transmembrane helix</keyword>
<feature type="transmembrane region" description="Helical" evidence="9">
    <location>
        <begin position="127"/>
        <end position="144"/>
    </location>
</feature>
<dbReference type="Gene3D" id="1.20.1250.20">
    <property type="entry name" value="MFS general substrate transporter like domains"/>
    <property type="match status" value="2"/>
</dbReference>
<evidence type="ECO:0000256" key="7">
    <source>
        <dbReference type="ARBA" id="ARBA00037968"/>
    </source>
</evidence>
<proteinExistence type="inferred from homology"/>
<feature type="domain" description="Major facilitator superfamily (MFS) profile" evidence="10">
    <location>
        <begin position="60"/>
        <end position="494"/>
    </location>
</feature>
<comment type="caution">
    <text evidence="11">The sequence shown here is derived from an EMBL/GenBank/DDBJ whole genome shotgun (WGS) entry which is preliminary data.</text>
</comment>
<feature type="transmembrane region" description="Helical" evidence="9">
    <location>
        <begin position="220"/>
        <end position="241"/>
    </location>
</feature>
<dbReference type="PANTHER" id="PTHR43791:SF39">
    <property type="entry name" value="TRANSPORTER LIZ1_SEO1, PUTATIVE (AFU_ORTHOLOGUE AFUA_3G00980)-RELATED"/>
    <property type="match status" value="1"/>
</dbReference>
<keyword evidence="4 9" id="KW-0812">Transmembrane</keyword>
<dbReference type="SUPFAM" id="SSF103473">
    <property type="entry name" value="MFS general substrate transporter"/>
    <property type="match status" value="1"/>
</dbReference>
<dbReference type="Pfam" id="PF07690">
    <property type="entry name" value="MFS_1"/>
    <property type="match status" value="1"/>
</dbReference>
<protein>
    <recommendedName>
        <fullName evidence="10">Major facilitator superfamily (MFS) profile domain-containing protein</fullName>
    </recommendedName>
</protein>
<feature type="transmembrane region" description="Helical" evidence="9">
    <location>
        <begin position="187"/>
        <end position="208"/>
    </location>
</feature>
<evidence type="ECO:0000313" key="12">
    <source>
        <dbReference type="Proteomes" id="UP001175261"/>
    </source>
</evidence>
<dbReference type="PROSITE" id="PS00216">
    <property type="entry name" value="SUGAR_TRANSPORT_1"/>
    <property type="match status" value="1"/>
</dbReference>
<dbReference type="InterPro" id="IPR036259">
    <property type="entry name" value="MFS_trans_sf"/>
</dbReference>
<comment type="similarity">
    <text evidence="7">Belongs to the major facilitator superfamily. Allantoate permease family.</text>
</comment>
<feature type="transmembrane region" description="Helical" evidence="9">
    <location>
        <begin position="418"/>
        <end position="437"/>
    </location>
</feature>
<dbReference type="EMBL" id="JAPDFR010000009">
    <property type="protein sequence ID" value="KAK0383686.1"/>
    <property type="molecule type" value="Genomic_DNA"/>
</dbReference>
<name>A0AA39L404_SARSR</name>
<evidence type="ECO:0000256" key="1">
    <source>
        <dbReference type="ARBA" id="ARBA00004651"/>
    </source>
</evidence>
<organism evidence="11 12">
    <name type="scientific">Sarocladium strictum</name>
    <name type="common">Black bundle disease fungus</name>
    <name type="synonym">Acremonium strictum</name>
    <dbReference type="NCBI Taxonomy" id="5046"/>
    <lineage>
        <taxon>Eukaryota</taxon>
        <taxon>Fungi</taxon>
        <taxon>Dikarya</taxon>
        <taxon>Ascomycota</taxon>
        <taxon>Pezizomycotina</taxon>
        <taxon>Sordariomycetes</taxon>
        <taxon>Hypocreomycetidae</taxon>
        <taxon>Hypocreales</taxon>
        <taxon>Sarocladiaceae</taxon>
        <taxon>Sarocladium</taxon>
    </lineage>
</organism>
<evidence type="ECO:0000256" key="6">
    <source>
        <dbReference type="ARBA" id="ARBA00023136"/>
    </source>
</evidence>
<dbReference type="GO" id="GO:0022857">
    <property type="term" value="F:transmembrane transporter activity"/>
    <property type="evidence" value="ECO:0007669"/>
    <property type="project" value="InterPro"/>
</dbReference>
<dbReference type="Proteomes" id="UP001175261">
    <property type="component" value="Unassembled WGS sequence"/>
</dbReference>
<evidence type="ECO:0000256" key="9">
    <source>
        <dbReference type="SAM" id="Phobius"/>
    </source>
</evidence>
<gene>
    <name evidence="11" type="ORF">NLU13_9597</name>
</gene>
<dbReference type="InterPro" id="IPR005829">
    <property type="entry name" value="Sugar_transporter_CS"/>
</dbReference>
<dbReference type="FunFam" id="1.20.1250.20:FF:000386">
    <property type="entry name" value="MFS general substrate transporter"/>
    <property type="match status" value="1"/>
</dbReference>
<sequence length="494" mass="55596">MQVGVAKEPSLGSAEHDKASDHAPESPKKKGGIFSDFFHWHEPGTSKEEKRLIFKLDWFLLSFSCLMYFLKQLDQNNVSNAYVSGMADELGFGPGNELSWMNTYFLIGTIVGGTASNMILTVIRPRFWLTGCLFVWSLFVLFFYKCHTAGQFYALRFCVGLCESGAWPGLHYVLGSWYRKSELARRSSLFVVSGVLGQMFSGYLQSALFSGMEGKGGMPAWRWLFIFDFCLAIPVVIYGLFTYPDTPHTTKAFWLTEWEKKRARERIEEEGRAPAGKMNWSVLVRIFSSWQVYAFTLAYAFWSLSCGSYIMQYFALYLRWTKDYSVPEINNIPTAIGAVNFVVMTSSGYVADKMGRRGPVCFAVGCVWIFAYAILSAWDVPHGLRMAAFILVGVYGCYTPLLAGWVNESCGADQQKRAFILGWMVSVGYAVTIPFQQYQMPSGKAPRFAQTHGWPSSLSWVAALTLLTGVVIPWYEKRVKRRAERSAAGGTAEP</sequence>
<keyword evidence="3" id="KW-1003">Cell membrane</keyword>
<dbReference type="GO" id="GO:0005886">
    <property type="term" value="C:plasma membrane"/>
    <property type="evidence" value="ECO:0007669"/>
    <property type="project" value="UniProtKB-SubCell"/>
</dbReference>
<keyword evidence="2" id="KW-0813">Transport</keyword>
<feature type="transmembrane region" description="Helical" evidence="9">
    <location>
        <begin position="100"/>
        <end position="120"/>
    </location>
</feature>
<evidence type="ECO:0000256" key="8">
    <source>
        <dbReference type="SAM" id="MobiDB-lite"/>
    </source>
</evidence>
<dbReference type="PROSITE" id="PS50850">
    <property type="entry name" value="MFS"/>
    <property type="match status" value="1"/>
</dbReference>
<feature type="transmembrane region" description="Helical" evidence="9">
    <location>
        <begin position="358"/>
        <end position="378"/>
    </location>
</feature>
<evidence type="ECO:0000313" key="11">
    <source>
        <dbReference type="EMBL" id="KAK0383686.1"/>
    </source>
</evidence>
<feature type="region of interest" description="Disordered" evidence="8">
    <location>
        <begin position="1"/>
        <end position="28"/>
    </location>
</feature>
<evidence type="ECO:0000256" key="5">
    <source>
        <dbReference type="ARBA" id="ARBA00022989"/>
    </source>
</evidence>
<dbReference type="PANTHER" id="PTHR43791">
    <property type="entry name" value="PERMEASE-RELATED"/>
    <property type="match status" value="1"/>
</dbReference>
<evidence type="ECO:0000256" key="2">
    <source>
        <dbReference type="ARBA" id="ARBA00022448"/>
    </source>
</evidence>
<feature type="transmembrane region" description="Helical" evidence="9">
    <location>
        <begin position="457"/>
        <end position="475"/>
    </location>
</feature>
<evidence type="ECO:0000256" key="4">
    <source>
        <dbReference type="ARBA" id="ARBA00022692"/>
    </source>
</evidence>
<comment type="subcellular location">
    <subcellularLocation>
        <location evidence="1">Cell membrane</location>
        <topology evidence="1">Multi-pass membrane protein</topology>
    </subcellularLocation>
</comment>
<dbReference type="InterPro" id="IPR020846">
    <property type="entry name" value="MFS_dom"/>
</dbReference>
<accession>A0AA39L404</accession>